<comment type="catalytic activity">
    <reaction evidence="1">
        <text>a 1,2-diacyl-sn-glycero-3-phosphocholine + H2O = a 2-acyl-sn-glycero-3-phosphocholine + a fatty acid + H(+)</text>
        <dbReference type="Rhea" id="RHEA:18689"/>
        <dbReference type="ChEBI" id="CHEBI:15377"/>
        <dbReference type="ChEBI" id="CHEBI:15378"/>
        <dbReference type="ChEBI" id="CHEBI:28868"/>
        <dbReference type="ChEBI" id="CHEBI:57643"/>
        <dbReference type="ChEBI" id="CHEBI:57875"/>
        <dbReference type="EC" id="3.1.1.32"/>
    </reaction>
</comment>
<sequence length="241" mass="27477">MASDLQVPLKNWTYLHFIGHSLGAHVVGQAARLLKMSNHRPAVHRITGLDPANPCFNDVKVAFRLRKSDARFVDIIHTNSAPGLNPNFGLYDRIGTFVFFFNIYMFIHTFFPGHVDFYINGGNNQPSCATRFLPANIPFLSDPGDLIEDLESFLENNFIGLLGQFSSNLSKIDTRRIVANFSRQRRQLIGYTFERIQLALQTFRHKHRLVRESKMIKPSGEPAVGAFKLSDINKKCRKKIQ</sequence>
<keyword evidence="7" id="KW-1015">Disulfide bond</keyword>
<reference evidence="10 11" key="1">
    <citation type="journal article" date="2024" name="bioRxiv">
        <title>A reference genome for Trichogramma kaykai: A tiny desert-dwelling parasitoid wasp with competing sex-ratio distorters.</title>
        <authorList>
            <person name="Culotta J."/>
            <person name="Lindsey A.R."/>
        </authorList>
    </citation>
    <scope>NUCLEOTIDE SEQUENCE [LARGE SCALE GENOMIC DNA]</scope>
    <source>
        <strain evidence="10 11">KSX58</strain>
    </source>
</reference>
<evidence type="ECO:0000256" key="6">
    <source>
        <dbReference type="ARBA" id="ARBA00022801"/>
    </source>
</evidence>
<comment type="subcellular location">
    <subcellularLocation>
        <location evidence="2">Secreted</location>
    </subcellularLocation>
</comment>
<dbReference type="Gene3D" id="3.40.50.1820">
    <property type="entry name" value="alpha/beta hydrolase"/>
    <property type="match status" value="1"/>
</dbReference>
<dbReference type="EC" id="3.1.1.32" evidence="4"/>
<evidence type="ECO:0000313" key="11">
    <source>
        <dbReference type="Proteomes" id="UP001627154"/>
    </source>
</evidence>
<dbReference type="Pfam" id="PF00151">
    <property type="entry name" value="Lipase"/>
    <property type="match status" value="1"/>
</dbReference>
<name>A0ABD2WJM7_9HYME</name>
<keyword evidence="5" id="KW-0964">Secreted</keyword>
<evidence type="ECO:0000256" key="4">
    <source>
        <dbReference type="ARBA" id="ARBA00013179"/>
    </source>
</evidence>
<organism evidence="10 11">
    <name type="scientific">Trichogramma kaykai</name>
    <dbReference type="NCBI Taxonomy" id="54128"/>
    <lineage>
        <taxon>Eukaryota</taxon>
        <taxon>Metazoa</taxon>
        <taxon>Ecdysozoa</taxon>
        <taxon>Arthropoda</taxon>
        <taxon>Hexapoda</taxon>
        <taxon>Insecta</taxon>
        <taxon>Pterygota</taxon>
        <taxon>Neoptera</taxon>
        <taxon>Endopterygota</taxon>
        <taxon>Hymenoptera</taxon>
        <taxon>Apocrita</taxon>
        <taxon>Proctotrupomorpha</taxon>
        <taxon>Chalcidoidea</taxon>
        <taxon>Trichogrammatidae</taxon>
        <taxon>Trichogramma</taxon>
    </lineage>
</organism>
<keyword evidence="6" id="KW-0378">Hydrolase</keyword>
<keyword evidence="11" id="KW-1185">Reference proteome</keyword>
<comment type="caution">
    <text evidence="10">The sequence shown here is derived from an EMBL/GenBank/DDBJ whole genome shotgun (WGS) entry which is preliminary data.</text>
</comment>
<accession>A0ABD2WJM7</accession>
<evidence type="ECO:0000256" key="8">
    <source>
        <dbReference type="RuleBase" id="RU004262"/>
    </source>
</evidence>
<evidence type="ECO:0000259" key="9">
    <source>
        <dbReference type="Pfam" id="PF00151"/>
    </source>
</evidence>
<dbReference type="PANTHER" id="PTHR11610">
    <property type="entry name" value="LIPASE"/>
    <property type="match status" value="1"/>
</dbReference>
<evidence type="ECO:0000256" key="2">
    <source>
        <dbReference type="ARBA" id="ARBA00004613"/>
    </source>
</evidence>
<dbReference type="InterPro" id="IPR029058">
    <property type="entry name" value="AB_hydrolase_fold"/>
</dbReference>
<dbReference type="InterPro" id="IPR000734">
    <property type="entry name" value="TAG_lipase"/>
</dbReference>
<dbReference type="Proteomes" id="UP001627154">
    <property type="component" value="Unassembled WGS sequence"/>
</dbReference>
<protein>
    <recommendedName>
        <fullName evidence="4">phospholipase A1</fullName>
        <ecNumber evidence="4">3.1.1.32</ecNumber>
    </recommendedName>
</protein>
<proteinExistence type="inferred from homology"/>
<dbReference type="InterPro" id="IPR013818">
    <property type="entry name" value="Lipase"/>
</dbReference>
<evidence type="ECO:0000256" key="7">
    <source>
        <dbReference type="ARBA" id="ARBA00023157"/>
    </source>
</evidence>
<evidence type="ECO:0000256" key="1">
    <source>
        <dbReference type="ARBA" id="ARBA00000111"/>
    </source>
</evidence>
<comment type="similarity">
    <text evidence="3 8">Belongs to the AB hydrolase superfamily. Lipase family.</text>
</comment>
<dbReference type="PANTHER" id="PTHR11610:SF173">
    <property type="entry name" value="LIPASE DOMAIN-CONTAINING PROTEIN-RELATED"/>
    <property type="match status" value="1"/>
</dbReference>
<dbReference type="GO" id="GO:0008970">
    <property type="term" value="F:phospholipase A1 activity"/>
    <property type="evidence" value="ECO:0007669"/>
    <property type="project" value="UniProtKB-EC"/>
</dbReference>
<feature type="domain" description="Lipase" evidence="9">
    <location>
        <begin position="14"/>
        <end position="102"/>
    </location>
</feature>
<evidence type="ECO:0000313" key="10">
    <source>
        <dbReference type="EMBL" id="KAL3392919.1"/>
    </source>
</evidence>
<evidence type="ECO:0000256" key="5">
    <source>
        <dbReference type="ARBA" id="ARBA00022525"/>
    </source>
</evidence>
<dbReference type="EMBL" id="JBJJXI010000101">
    <property type="protein sequence ID" value="KAL3392919.1"/>
    <property type="molecule type" value="Genomic_DNA"/>
</dbReference>
<dbReference type="SUPFAM" id="SSF53474">
    <property type="entry name" value="alpha/beta-Hydrolases"/>
    <property type="match status" value="1"/>
</dbReference>
<evidence type="ECO:0000256" key="3">
    <source>
        <dbReference type="ARBA" id="ARBA00010701"/>
    </source>
</evidence>
<dbReference type="AlphaFoldDB" id="A0ABD2WJM7"/>
<gene>
    <name evidence="10" type="ORF">TKK_012621</name>
</gene>
<dbReference type="GO" id="GO:0005576">
    <property type="term" value="C:extracellular region"/>
    <property type="evidence" value="ECO:0007669"/>
    <property type="project" value="UniProtKB-SubCell"/>
</dbReference>